<feature type="binding site" evidence="11">
    <location>
        <position position="339"/>
    </location>
    <ligand>
        <name>substrate</name>
    </ligand>
</feature>
<feature type="binding site" evidence="11">
    <location>
        <position position="214"/>
    </location>
    <ligand>
        <name>substrate</name>
    </ligand>
</feature>
<keyword evidence="3 14" id="KW-0732">Signal</keyword>
<comment type="similarity">
    <text evidence="14">Belongs to the glycosyl hydrolase family 6.</text>
</comment>
<evidence type="ECO:0000256" key="10">
    <source>
        <dbReference type="PIRSR" id="PIRSR001100-1"/>
    </source>
</evidence>
<keyword evidence="4 14" id="KW-0378">Hydrolase</keyword>
<evidence type="ECO:0000256" key="12">
    <source>
        <dbReference type="PROSITE-ProRule" id="PRU10056"/>
    </source>
</evidence>
<dbReference type="PRINTS" id="PR00733">
    <property type="entry name" value="GLHYDRLASE6"/>
</dbReference>
<evidence type="ECO:0000256" key="2">
    <source>
        <dbReference type="ARBA" id="ARBA00010533"/>
    </source>
</evidence>
<evidence type="ECO:0000256" key="7">
    <source>
        <dbReference type="ARBA" id="ARBA00023277"/>
    </source>
</evidence>
<feature type="binding site" evidence="11">
    <location>
        <position position="343"/>
    </location>
    <ligand>
        <name>substrate</name>
    </ligand>
</feature>
<evidence type="ECO:0000256" key="3">
    <source>
        <dbReference type="ARBA" id="ARBA00022729"/>
    </source>
</evidence>
<feature type="active site" description="Proton donor" evidence="10 13">
    <location>
        <position position="166"/>
    </location>
</feature>
<feature type="binding site" evidence="11">
    <location>
        <position position="250"/>
    </location>
    <ligand>
        <name>substrate</name>
    </ligand>
</feature>
<feature type="signal peptide" evidence="14">
    <location>
        <begin position="1"/>
        <end position="18"/>
    </location>
</feature>
<feature type="binding site" evidence="11">
    <location>
        <position position="211"/>
    </location>
    <ligand>
        <name>substrate</name>
    </ligand>
</feature>
<dbReference type="FunFam" id="3.20.20.40:FF:000001">
    <property type="entry name" value="Glucanase"/>
    <property type="match status" value="1"/>
</dbReference>
<evidence type="ECO:0000256" key="8">
    <source>
        <dbReference type="ARBA" id="ARBA00023295"/>
    </source>
</evidence>
<comment type="catalytic activity">
    <reaction evidence="1">
        <text>Hydrolysis of (1-&gt;4)-beta-D-glucosidic linkages in cellulose and cellotetraose, releasing cellobiose from the non-reducing ends of the chains.</text>
        <dbReference type="EC" id="3.2.1.91"/>
    </reaction>
</comment>
<dbReference type="PANTHER" id="PTHR34876:SF4">
    <property type="entry name" value="1,4-BETA-D-GLUCAN CELLOBIOHYDROLASE C-RELATED"/>
    <property type="match status" value="1"/>
</dbReference>
<evidence type="ECO:0000256" key="1">
    <source>
        <dbReference type="ARBA" id="ARBA00001641"/>
    </source>
</evidence>
<proteinExistence type="inferred from homology"/>
<dbReference type="PROSITE" id="PS00656">
    <property type="entry name" value="GLYCOSYL_HYDROL_F6_2"/>
    <property type="match status" value="1"/>
</dbReference>
<keyword evidence="7 14" id="KW-0119">Carbohydrate metabolism</keyword>
<feature type="active site" evidence="12">
    <location>
        <position position="120"/>
    </location>
</feature>
<dbReference type="InterPro" id="IPR036434">
    <property type="entry name" value="Beta_cellobiohydrolase_sf"/>
</dbReference>
<evidence type="ECO:0000256" key="5">
    <source>
        <dbReference type="ARBA" id="ARBA00023001"/>
    </source>
</evidence>
<dbReference type="EMBL" id="HG313870">
    <property type="protein sequence ID" value="CDF76449.1"/>
    <property type="molecule type" value="Genomic_DNA"/>
</dbReference>
<reference evidence="15" key="1">
    <citation type="submission" date="2013-05" db="EMBL/GenBank/DDBJ databases">
        <authorList>
            <person name="Busk P."/>
        </authorList>
    </citation>
    <scope>NUCLEOTIDE SEQUENCE</scope>
    <source>
        <strain evidence="15">CBS 115.68</strain>
    </source>
</reference>
<dbReference type="GO" id="GO:0030245">
    <property type="term" value="P:cellulose catabolic process"/>
    <property type="evidence" value="ECO:0007669"/>
    <property type="project" value="UniProtKB-KW"/>
</dbReference>
<dbReference type="AlphaFoldDB" id="S6DXG7"/>
<evidence type="ECO:0000256" key="6">
    <source>
        <dbReference type="ARBA" id="ARBA00023157"/>
    </source>
</evidence>
<feature type="binding site" evidence="11">
    <location>
        <position position="311"/>
    </location>
    <ligand>
        <name>substrate</name>
    </ligand>
</feature>
<evidence type="ECO:0000256" key="9">
    <source>
        <dbReference type="ARBA" id="ARBA00023326"/>
    </source>
</evidence>
<evidence type="ECO:0000256" key="13">
    <source>
        <dbReference type="PROSITE-ProRule" id="PRU10057"/>
    </source>
</evidence>
<keyword evidence="9 14" id="KW-0624">Polysaccharide degradation</keyword>
<sequence length="390" mass="42829">MRDSLFTLLSLALGSASASPFLLPRQANSSNPFAGHTIYPNPYYSNEIDEFAIPALQETDPALVEKAALVKEVGTFFWIDVVAKVPDIGPYLQGIQEANAAGQNPPYIGAIVVYDLPNRDCAAAASNGEFSLEDGGEEKYRGYIDGIREQIEKYPDVRVALVIEPDSLANMVTNLNVPKCAESEQAYRDGVAYALKQLDLPNVWTYIDAGHSGWLGWPANIEPAAEIFVEVWNAAGRPKSTRGFATNVSNYNGYSLSTAPPYTEPNPNFDEVRYINAFRPLLEARGFPAYFIVDQGRSGVQPTAQIEQGHWCNVIDTGFGTRPTTDTGNEYVDSIVWVKPGGESDGTSDTSAERYDYHCGLEDALKPAPEAGQWFQAYFEQLLRNANPPF</sequence>
<organism evidence="15">
    <name type="scientific">Malbranchea cinnamomea</name>
    <name type="common">Thermophilic fungus</name>
    <name type="synonym">Malbranchea sulfurea</name>
    <dbReference type="NCBI Taxonomy" id="5041"/>
    <lineage>
        <taxon>Eukaryota</taxon>
        <taxon>Fungi</taxon>
        <taxon>Dikarya</taxon>
        <taxon>Ascomycota</taxon>
        <taxon>Pezizomycotina</taxon>
        <taxon>Eurotiomycetes</taxon>
        <taxon>Eurotiomycetidae</taxon>
        <taxon>Onygenales</taxon>
        <taxon>Malbrancheaceae</taxon>
        <taxon>Malbranchea</taxon>
    </lineage>
</organism>
<evidence type="ECO:0000256" key="14">
    <source>
        <dbReference type="RuleBase" id="RU361186"/>
    </source>
</evidence>
<feature type="active site" description="Proton acceptor" evidence="10">
    <location>
        <position position="345"/>
    </location>
</feature>
<dbReference type="InterPro" id="IPR001524">
    <property type="entry name" value="Glyco_hydro_6_CS"/>
</dbReference>
<evidence type="ECO:0000313" key="15">
    <source>
        <dbReference type="EMBL" id="CDF76449.1"/>
    </source>
</evidence>
<name>S6DXG7_MALCI</name>
<protein>
    <recommendedName>
        <fullName evidence="14">Glucanase</fullName>
        <ecNumber evidence="14">3.2.1.-</ecNumber>
    </recommendedName>
</protein>
<dbReference type="GO" id="GO:0016162">
    <property type="term" value="F:cellulose 1,4-beta-cellobiosidase activity"/>
    <property type="evidence" value="ECO:0007669"/>
    <property type="project" value="UniProtKB-EC"/>
</dbReference>
<dbReference type="PANTHER" id="PTHR34876">
    <property type="match status" value="1"/>
</dbReference>
<feature type="binding site" evidence="11">
    <location>
        <position position="78"/>
    </location>
    <ligand>
        <name>substrate</name>
    </ligand>
</feature>
<feature type="binding site" evidence="11">
    <location>
        <position position="80"/>
    </location>
    <ligand>
        <name>substrate</name>
    </ligand>
</feature>
<keyword evidence="6" id="KW-1015">Disulfide bond</keyword>
<evidence type="ECO:0000256" key="4">
    <source>
        <dbReference type="ARBA" id="ARBA00022801"/>
    </source>
</evidence>
<dbReference type="PIRSF" id="PIRSF001100">
    <property type="entry name" value="Beta_cellobiohydrolase"/>
    <property type="match status" value="1"/>
</dbReference>
<comment type="similarity">
    <text evidence="2">Belongs to the glycosyl hydrolase 6 (cellulase B) family.</text>
</comment>
<evidence type="ECO:0000256" key="11">
    <source>
        <dbReference type="PIRSR" id="PIRSR001100-2"/>
    </source>
</evidence>
<accession>S6DXG7</accession>
<dbReference type="InterPro" id="IPR016288">
    <property type="entry name" value="Beta_cellobiohydrolase"/>
</dbReference>
<gene>
    <name evidence="15" type="primary">gh6</name>
</gene>
<dbReference type="BRENDA" id="3.2.1.73">
    <property type="organism ID" value="3162"/>
</dbReference>
<keyword evidence="8 14" id="KW-0326">Glycosidase</keyword>
<keyword evidence="5 14" id="KW-0136">Cellulose degradation</keyword>
<dbReference type="SUPFAM" id="SSF51989">
    <property type="entry name" value="Glycosyl hydrolases family 6, cellulases"/>
    <property type="match status" value="1"/>
</dbReference>
<dbReference type="Gene3D" id="3.20.20.40">
    <property type="entry name" value="1, 4-beta cellobiohydrolase"/>
    <property type="match status" value="1"/>
</dbReference>
<feature type="chain" id="PRO_5005146512" description="Glucanase" evidence="14">
    <location>
        <begin position="19"/>
        <end position="390"/>
    </location>
</feature>
<reference evidence="15" key="2">
    <citation type="submission" date="2013-08" db="EMBL/GenBank/DDBJ databases">
        <title>Cellulolytic potential of thermophilic species from four fungal orders.</title>
        <authorList>
            <person name="Busk P.K."/>
            <person name="Lange L."/>
        </authorList>
    </citation>
    <scope>NUCLEOTIDE SEQUENCE</scope>
    <source>
        <strain evidence="15">CBS 115.68</strain>
    </source>
</reference>
<dbReference type="PROSITE" id="PS00655">
    <property type="entry name" value="GLYCOSYL_HYDROL_F6_1"/>
    <property type="match status" value="1"/>
</dbReference>
<dbReference type="EC" id="3.2.1.-" evidence="14"/>
<dbReference type="Pfam" id="PF01341">
    <property type="entry name" value="Glyco_hydro_6"/>
    <property type="match status" value="1"/>
</dbReference>